<keyword evidence="1" id="KW-0808">Transferase</keyword>
<dbReference type="Gene3D" id="3.10.129.110">
    <property type="entry name" value="Polyketide synthase dehydratase"/>
    <property type="match status" value="1"/>
</dbReference>
<feature type="domain" description="PKS/mFAS DH" evidence="5">
    <location>
        <begin position="15"/>
        <end position="299"/>
    </location>
</feature>
<dbReference type="InterPro" id="IPR020807">
    <property type="entry name" value="PKS_DH"/>
</dbReference>
<dbReference type="InterPro" id="IPR049552">
    <property type="entry name" value="PKS_DH_N"/>
</dbReference>
<accession>A0ABS1NS74</accession>
<dbReference type="SMART" id="SM00829">
    <property type="entry name" value="PKS_ER"/>
    <property type="match status" value="1"/>
</dbReference>
<evidence type="ECO:0000256" key="4">
    <source>
        <dbReference type="PROSITE-ProRule" id="PRU01363"/>
    </source>
</evidence>
<dbReference type="InterPro" id="IPR055123">
    <property type="entry name" value="SpnB-like_Rossmann"/>
</dbReference>
<feature type="active site" description="Proton donor; for dehydratase activity" evidence="4">
    <location>
        <position position="214"/>
    </location>
</feature>
<dbReference type="RefSeq" id="WP_201883447.1">
    <property type="nucleotide sequence ID" value="NZ_JAERRF010000110.1"/>
</dbReference>
<organism evidence="6 7">
    <name type="scientific">Streptomyces coffeae</name>
    <dbReference type="NCBI Taxonomy" id="621382"/>
    <lineage>
        <taxon>Bacteria</taxon>
        <taxon>Bacillati</taxon>
        <taxon>Actinomycetota</taxon>
        <taxon>Actinomycetes</taxon>
        <taxon>Kitasatosporales</taxon>
        <taxon>Streptomycetaceae</taxon>
        <taxon>Streptomyces</taxon>
    </lineage>
</organism>
<dbReference type="Pfam" id="PF14765">
    <property type="entry name" value="PS-DH"/>
    <property type="match status" value="1"/>
</dbReference>
<dbReference type="InterPro" id="IPR050091">
    <property type="entry name" value="PKS_NRPS_Biosynth_Enz"/>
</dbReference>
<dbReference type="Pfam" id="PF22953">
    <property type="entry name" value="SpnB_Rossmann"/>
    <property type="match status" value="1"/>
</dbReference>
<dbReference type="InterPro" id="IPR002328">
    <property type="entry name" value="ADH_Zn_CS"/>
</dbReference>
<sequence length="603" mass="61763">MALDASGMGLVSVGHPMLGAVARLADSDTVVLHARLSVASHPWLADHVVGSSVVVPGTAFVELAVQAADRAGCGRVEELALRTPMVLPRDGAVQVQIGVEPAGEDDGGRTVRIHSRPEDASADQPWTLHATGTLTTDQPVLDWNLRAWPPAGAEPAPTDSLYDRLAGTGLDYGPAFRGLREVWRRGDELFVEAALPDQASMEAGEFGLHPALLDTVLHTWALDPTGWGALDESNVGRMALLPFLWSGVSLSAVGASAVRARLTPRGTGEIGLRVADATGDPVAEVSSLVLRPVSVAELTAAGSTTTDSLFRLDLLPTPVSESGDLGVWAVLGESGEWCDAGVPVTGYGDLAGLVAAVDGGAVVPDTVVLPVRDADADAGVSEVVASVLEVVRGWLAESRFASSRLVVVTCGAVGVSEGDGVDLAGAGVWGLVRSAVSEHPGRFVLADVDGGREGYRTLAGCLAGGGAGEGQFVVRGGRVWLPRLVRMASGGVVVPPGGVGPGWRLDVVAKGRLDGVGLVAEEPRVLLPGQVRVGVRAAGVNFRDVLNVLGMYPGDAGRMGHEGAGVVVEVGPGVSGFVVGDRVMGLLDGGFGPLAVADARMLV</sequence>
<dbReference type="InterPro" id="IPR049900">
    <property type="entry name" value="PKS_mFAS_DH"/>
</dbReference>
<reference evidence="6 7" key="1">
    <citation type="submission" date="2021-01" db="EMBL/GenBank/DDBJ databases">
        <title>WGS of actinomycetes isolated from Thailand.</title>
        <authorList>
            <person name="Thawai C."/>
        </authorList>
    </citation>
    <scope>NUCLEOTIDE SEQUENCE [LARGE SCALE GENOMIC DNA]</scope>
    <source>
        <strain evidence="6 7">CA1R205</strain>
    </source>
</reference>
<keyword evidence="2" id="KW-0560">Oxidoreductase</keyword>
<protein>
    <submittedName>
        <fullName evidence="6">Polyketide synthase dehydratase domain-containing protein</fullName>
    </submittedName>
</protein>
<dbReference type="Gene3D" id="3.90.180.10">
    <property type="entry name" value="Medium-chain alcohol dehydrogenases, catalytic domain"/>
    <property type="match status" value="1"/>
</dbReference>
<gene>
    <name evidence="6" type="ORF">JK363_41170</name>
</gene>
<dbReference type="Pfam" id="PF08240">
    <property type="entry name" value="ADH_N"/>
    <property type="match status" value="1"/>
</dbReference>
<feature type="non-terminal residue" evidence="6">
    <location>
        <position position="603"/>
    </location>
</feature>
<dbReference type="PROSITE" id="PS52019">
    <property type="entry name" value="PKS_MFAS_DH"/>
    <property type="match status" value="1"/>
</dbReference>
<dbReference type="PROSITE" id="PS00059">
    <property type="entry name" value="ADH_ZINC"/>
    <property type="match status" value="1"/>
</dbReference>
<dbReference type="SUPFAM" id="SSF50129">
    <property type="entry name" value="GroES-like"/>
    <property type="match status" value="1"/>
</dbReference>
<dbReference type="InterPro" id="IPR049551">
    <property type="entry name" value="PKS_DH_C"/>
</dbReference>
<keyword evidence="3" id="KW-0511">Multifunctional enzyme</keyword>
<dbReference type="SMART" id="SM00826">
    <property type="entry name" value="PKS_DH"/>
    <property type="match status" value="1"/>
</dbReference>
<evidence type="ECO:0000256" key="2">
    <source>
        <dbReference type="ARBA" id="ARBA00023002"/>
    </source>
</evidence>
<dbReference type="InterPro" id="IPR036291">
    <property type="entry name" value="NAD(P)-bd_dom_sf"/>
</dbReference>
<keyword evidence="7" id="KW-1185">Reference proteome</keyword>
<evidence type="ECO:0000256" key="1">
    <source>
        <dbReference type="ARBA" id="ARBA00022679"/>
    </source>
</evidence>
<dbReference type="EMBL" id="JAERRF010000110">
    <property type="protein sequence ID" value="MBL1102868.1"/>
    <property type="molecule type" value="Genomic_DNA"/>
</dbReference>
<dbReference type="PANTHER" id="PTHR43775">
    <property type="entry name" value="FATTY ACID SYNTHASE"/>
    <property type="match status" value="1"/>
</dbReference>
<dbReference type="PANTHER" id="PTHR43775:SF51">
    <property type="entry name" value="INACTIVE PHENOLPHTHIOCEROL SYNTHESIS POLYKETIDE SYNTHASE TYPE I PKS1-RELATED"/>
    <property type="match status" value="1"/>
</dbReference>
<dbReference type="Gene3D" id="3.40.50.11460">
    <property type="match status" value="1"/>
</dbReference>
<dbReference type="InterPro" id="IPR011032">
    <property type="entry name" value="GroES-like_sf"/>
</dbReference>
<proteinExistence type="predicted"/>
<feature type="region of interest" description="C-terminal hotdog fold" evidence="4">
    <location>
        <begin position="153"/>
        <end position="299"/>
    </location>
</feature>
<evidence type="ECO:0000313" key="7">
    <source>
        <dbReference type="Proteomes" id="UP000634229"/>
    </source>
</evidence>
<dbReference type="InterPro" id="IPR042104">
    <property type="entry name" value="PKS_dehydratase_sf"/>
</dbReference>
<dbReference type="InterPro" id="IPR020843">
    <property type="entry name" value="ER"/>
</dbReference>
<feature type="active site" description="Proton acceptor; for dehydratase activity" evidence="4">
    <location>
        <position position="47"/>
    </location>
</feature>
<evidence type="ECO:0000256" key="3">
    <source>
        <dbReference type="ARBA" id="ARBA00023268"/>
    </source>
</evidence>
<name>A0ABS1NS74_9ACTN</name>
<dbReference type="Pfam" id="PF21089">
    <property type="entry name" value="PKS_DH_N"/>
    <property type="match status" value="1"/>
</dbReference>
<evidence type="ECO:0000313" key="6">
    <source>
        <dbReference type="EMBL" id="MBL1102868.1"/>
    </source>
</evidence>
<dbReference type="Proteomes" id="UP000634229">
    <property type="component" value="Unassembled WGS sequence"/>
</dbReference>
<evidence type="ECO:0000259" key="5">
    <source>
        <dbReference type="PROSITE" id="PS52019"/>
    </source>
</evidence>
<feature type="region of interest" description="N-terminal hotdog fold" evidence="4">
    <location>
        <begin position="15"/>
        <end position="141"/>
    </location>
</feature>
<dbReference type="SUPFAM" id="SSF51735">
    <property type="entry name" value="NAD(P)-binding Rossmann-fold domains"/>
    <property type="match status" value="1"/>
</dbReference>
<dbReference type="InterPro" id="IPR013154">
    <property type="entry name" value="ADH-like_N"/>
</dbReference>
<comment type="caution">
    <text evidence="6">The sequence shown here is derived from an EMBL/GenBank/DDBJ whole genome shotgun (WGS) entry which is preliminary data.</text>
</comment>